<feature type="compositionally biased region" description="Polar residues" evidence="1">
    <location>
        <begin position="36"/>
        <end position="47"/>
    </location>
</feature>
<name>A0AAU3HX24_9ACTN</name>
<dbReference type="AlphaFoldDB" id="A0AAU3HX24"/>
<evidence type="ECO:0000256" key="2">
    <source>
        <dbReference type="SAM" id="SignalP"/>
    </source>
</evidence>
<keyword evidence="2" id="KW-0732">Signal</keyword>
<feature type="signal peptide" evidence="2">
    <location>
        <begin position="1"/>
        <end position="28"/>
    </location>
</feature>
<sequence length="348" mass="36741">MSAVKWRGAVSGSAIAILLLANANSAAADDDFGNGSQKPGGTHTSGDSDGKGNLSATAGAVVFDRSKNGSGDSSGPVTSSSGNWTPPACYYAPKYTPDELQKYLEPIWNAESTGPDWDQTQRDKYVNGGEAKDFNKDKTGQGYWWDSYVTPGREGDPGALKCTKGIFWVDKGEAPPADIPEAITPEMLAQLAYAEIRVPSTKVDLAPAGTTKVNLPTWAWLDTAKFKPVSVTASVPLLNVTATTTAEPVSLKIEPGTADAQTYPASGVCEFTGDHIGEAYAKGKAGETPPCGVKYLRSSGDGSYKLRATITWKIHWTGTGVPDARNLPDGTFGADQDVVVQEIQSINR</sequence>
<evidence type="ECO:0008006" key="4">
    <source>
        <dbReference type="Google" id="ProtNLM"/>
    </source>
</evidence>
<evidence type="ECO:0000256" key="1">
    <source>
        <dbReference type="SAM" id="MobiDB-lite"/>
    </source>
</evidence>
<gene>
    <name evidence="3" type="ORF">OG699_18455</name>
</gene>
<evidence type="ECO:0000313" key="3">
    <source>
        <dbReference type="EMBL" id="WTZ09796.1"/>
    </source>
</evidence>
<feature type="compositionally biased region" description="Low complexity" evidence="1">
    <location>
        <begin position="69"/>
        <end position="82"/>
    </location>
</feature>
<protein>
    <recommendedName>
        <fullName evidence="4">Enoyl reductase</fullName>
    </recommendedName>
</protein>
<reference evidence="3" key="1">
    <citation type="submission" date="2022-10" db="EMBL/GenBank/DDBJ databases">
        <title>The complete genomes of actinobacterial strains from the NBC collection.</title>
        <authorList>
            <person name="Joergensen T.S."/>
            <person name="Alvarez Arevalo M."/>
            <person name="Sterndorff E.B."/>
            <person name="Faurdal D."/>
            <person name="Vuksanovic O."/>
            <person name="Mourched A.-S."/>
            <person name="Charusanti P."/>
            <person name="Shaw S."/>
            <person name="Blin K."/>
            <person name="Weber T."/>
        </authorList>
    </citation>
    <scope>NUCLEOTIDE SEQUENCE</scope>
    <source>
        <strain evidence="3">NBC_01393</strain>
    </source>
</reference>
<organism evidence="3">
    <name type="scientific">Streptomyces sp. NBC_01393</name>
    <dbReference type="NCBI Taxonomy" id="2903851"/>
    <lineage>
        <taxon>Bacteria</taxon>
        <taxon>Bacillati</taxon>
        <taxon>Actinomycetota</taxon>
        <taxon>Actinomycetes</taxon>
        <taxon>Kitasatosporales</taxon>
        <taxon>Streptomycetaceae</taxon>
        <taxon>Streptomyces</taxon>
    </lineage>
</organism>
<feature type="region of interest" description="Disordered" evidence="1">
    <location>
        <begin position="31"/>
        <end position="55"/>
    </location>
</feature>
<dbReference type="EMBL" id="CP109546">
    <property type="protein sequence ID" value="WTZ09796.1"/>
    <property type="molecule type" value="Genomic_DNA"/>
</dbReference>
<feature type="chain" id="PRO_5043525034" description="Enoyl reductase" evidence="2">
    <location>
        <begin position="29"/>
        <end position="348"/>
    </location>
</feature>
<proteinExistence type="predicted"/>
<feature type="region of interest" description="Disordered" evidence="1">
    <location>
        <begin position="64"/>
        <end position="83"/>
    </location>
</feature>
<accession>A0AAU3HX24</accession>